<gene>
    <name evidence="3" type="ORF">AB1Y20_005534</name>
</gene>
<dbReference type="PROSITE" id="PS50011">
    <property type="entry name" value="PROTEIN_KINASE_DOM"/>
    <property type="match status" value="1"/>
</dbReference>
<dbReference type="InterPro" id="IPR000719">
    <property type="entry name" value="Prot_kinase_dom"/>
</dbReference>
<proteinExistence type="predicted"/>
<dbReference type="GO" id="GO:0004672">
    <property type="term" value="F:protein kinase activity"/>
    <property type="evidence" value="ECO:0007669"/>
    <property type="project" value="InterPro"/>
</dbReference>
<name>A0AB34J7H8_PRYPA</name>
<evidence type="ECO:0000313" key="4">
    <source>
        <dbReference type="Proteomes" id="UP001515480"/>
    </source>
</evidence>
<dbReference type="GO" id="GO:0009507">
    <property type="term" value="C:chloroplast"/>
    <property type="evidence" value="ECO:0007669"/>
    <property type="project" value="TreeGrafter"/>
</dbReference>
<comment type="caution">
    <text evidence="3">The sequence shown here is derived from an EMBL/GenBank/DDBJ whole genome shotgun (WGS) entry which is preliminary data.</text>
</comment>
<dbReference type="AlphaFoldDB" id="A0AB34J7H8"/>
<organism evidence="3 4">
    <name type="scientific">Prymnesium parvum</name>
    <name type="common">Toxic golden alga</name>
    <dbReference type="NCBI Taxonomy" id="97485"/>
    <lineage>
        <taxon>Eukaryota</taxon>
        <taxon>Haptista</taxon>
        <taxon>Haptophyta</taxon>
        <taxon>Prymnesiophyceae</taxon>
        <taxon>Prymnesiales</taxon>
        <taxon>Prymnesiaceae</taxon>
        <taxon>Prymnesium</taxon>
    </lineage>
</organism>
<feature type="domain" description="Protein kinase" evidence="2">
    <location>
        <begin position="32"/>
        <end position="402"/>
    </location>
</feature>
<dbReference type="GO" id="GO:0005524">
    <property type="term" value="F:ATP binding"/>
    <property type="evidence" value="ECO:0007669"/>
    <property type="project" value="InterPro"/>
</dbReference>
<dbReference type="InterPro" id="IPR011009">
    <property type="entry name" value="Kinase-like_dom_sf"/>
</dbReference>
<reference evidence="3 4" key="1">
    <citation type="journal article" date="2024" name="Science">
        <title>Giant polyketide synthase enzymes in the biosynthesis of giant marine polyether toxins.</title>
        <authorList>
            <person name="Fallon T.R."/>
            <person name="Shende V.V."/>
            <person name="Wierzbicki I.H."/>
            <person name="Pendleton A.L."/>
            <person name="Watervoot N.F."/>
            <person name="Auber R.P."/>
            <person name="Gonzalez D.J."/>
            <person name="Wisecaver J.H."/>
            <person name="Moore B.S."/>
        </authorList>
    </citation>
    <scope>NUCLEOTIDE SEQUENCE [LARGE SCALE GENOMIC DNA]</scope>
    <source>
        <strain evidence="3 4">12B1</strain>
    </source>
</reference>
<evidence type="ECO:0000256" key="1">
    <source>
        <dbReference type="SAM" id="SignalP"/>
    </source>
</evidence>
<sequence length="404" mass="44545">MRTLVTVILRCAVVLLAGSHCAALQLFSPSSFTIRRQVGQLGFATETEWQYYGGPRNPLDPSQPARTVEASGISVRLFDALLGSGERVLLKEFLAPALDIGERELAVHEHLQARALELGGPVLGGAPPQVNALLGLLRTDRLFETEAFRKEWTRALPNTPPPDAGELWLIFRWEGLSTIAGFPRAPQTRAWWDLDGRVARAARKRFLKVMVARSLQVVGWLHEAGVVHRSIGTSSLLLSTYDEKAPEKLFVKVIDLGFGSTAMLLPPEDVASAMSRGAESPLEVMPLLERDDLHCLAYVILEVLLTSSAASYAAGGGRGVQIVTLELQSLKRLVEDVFDGDVIDQMREYVLQEPKWAMAVELLDEGERSGWEVLQQLIDCRHPASVAARLVSAQALLRSRWFQV</sequence>
<dbReference type="PANTHER" id="PTHR36796">
    <property type="entry name" value="PROTEIN KINASE SUPERFAMILY PROTEIN"/>
    <property type="match status" value="1"/>
</dbReference>
<keyword evidence="4" id="KW-1185">Reference proteome</keyword>
<evidence type="ECO:0000313" key="3">
    <source>
        <dbReference type="EMBL" id="KAL1512272.1"/>
    </source>
</evidence>
<keyword evidence="1" id="KW-0732">Signal</keyword>
<dbReference type="PANTHER" id="PTHR36796:SF1">
    <property type="entry name" value="PROTEIN KINASE SUPERFAMILY PROTEIN"/>
    <property type="match status" value="1"/>
</dbReference>
<dbReference type="SUPFAM" id="SSF56112">
    <property type="entry name" value="Protein kinase-like (PK-like)"/>
    <property type="match status" value="1"/>
</dbReference>
<dbReference type="Proteomes" id="UP001515480">
    <property type="component" value="Unassembled WGS sequence"/>
</dbReference>
<dbReference type="EMBL" id="JBGBPQ010000013">
    <property type="protein sequence ID" value="KAL1512272.1"/>
    <property type="molecule type" value="Genomic_DNA"/>
</dbReference>
<feature type="signal peptide" evidence="1">
    <location>
        <begin position="1"/>
        <end position="23"/>
    </location>
</feature>
<protein>
    <recommendedName>
        <fullName evidence="2">Protein kinase domain-containing protein</fullName>
    </recommendedName>
</protein>
<accession>A0AB34J7H8</accession>
<evidence type="ECO:0000259" key="2">
    <source>
        <dbReference type="PROSITE" id="PS50011"/>
    </source>
</evidence>
<feature type="chain" id="PRO_5044255922" description="Protein kinase domain-containing protein" evidence="1">
    <location>
        <begin position="24"/>
        <end position="404"/>
    </location>
</feature>